<dbReference type="Proteomes" id="UP000276215">
    <property type="component" value="Unassembled WGS sequence"/>
</dbReference>
<organism evidence="1 2">
    <name type="scientific">Choiromyces venosus 120613-1</name>
    <dbReference type="NCBI Taxonomy" id="1336337"/>
    <lineage>
        <taxon>Eukaryota</taxon>
        <taxon>Fungi</taxon>
        <taxon>Dikarya</taxon>
        <taxon>Ascomycota</taxon>
        <taxon>Pezizomycotina</taxon>
        <taxon>Pezizomycetes</taxon>
        <taxon>Pezizales</taxon>
        <taxon>Tuberaceae</taxon>
        <taxon>Choiromyces</taxon>
    </lineage>
</organism>
<evidence type="ECO:0000313" key="2">
    <source>
        <dbReference type="Proteomes" id="UP000276215"/>
    </source>
</evidence>
<dbReference type="AlphaFoldDB" id="A0A3N4IXN3"/>
<accession>A0A3N4IXN3</accession>
<protein>
    <submittedName>
        <fullName evidence="1">Uncharacterized protein</fullName>
    </submittedName>
</protein>
<sequence>MTTEEYMTARDVLIEYDKDYEFPKLKQFLEDNKTGMMAIATSLGMHVCCWSEPDSMQEACNLPINSRASIREVLSAFPIIADDPTHDVPIPPALVAATIPAPVAPLVAPLIAISKAALTHFKDVLCNLVRRYRVDFSAVNAGMKPVLSITQVSQWKQLPTLMELVVTYFGADSLVHEAVAGFLLVPIKIKKLANNYRVH</sequence>
<evidence type="ECO:0000313" key="1">
    <source>
        <dbReference type="EMBL" id="RPA89727.1"/>
    </source>
</evidence>
<reference evidence="1 2" key="1">
    <citation type="journal article" date="2018" name="Nat. Ecol. Evol.">
        <title>Pezizomycetes genomes reveal the molecular basis of ectomycorrhizal truffle lifestyle.</title>
        <authorList>
            <person name="Murat C."/>
            <person name="Payen T."/>
            <person name="Noel B."/>
            <person name="Kuo A."/>
            <person name="Morin E."/>
            <person name="Chen J."/>
            <person name="Kohler A."/>
            <person name="Krizsan K."/>
            <person name="Balestrini R."/>
            <person name="Da Silva C."/>
            <person name="Montanini B."/>
            <person name="Hainaut M."/>
            <person name="Levati E."/>
            <person name="Barry K.W."/>
            <person name="Belfiori B."/>
            <person name="Cichocki N."/>
            <person name="Clum A."/>
            <person name="Dockter R.B."/>
            <person name="Fauchery L."/>
            <person name="Guy J."/>
            <person name="Iotti M."/>
            <person name="Le Tacon F."/>
            <person name="Lindquist E.A."/>
            <person name="Lipzen A."/>
            <person name="Malagnac F."/>
            <person name="Mello A."/>
            <person name="Molinier V."/>
            <person name="Miyauchi S."/>
            <person name="Poulain J."/>
            <person name="Riccioni C."/>
            <person name="Rubini A."/>
            <person name="Sitrit Y."/>
            <person name="Splivallo R."/>
            <person name="Traeger S."/>
            <person name="Wang M."/>
            <person name="Zifcakova L."/>
            <person name="Wipf D."/>
            <person name="Zambonelli A."/>
            <person name="Paolocci F."/>
            <person name="Nowrousian M."/>
            <person name="Ottonello S."/>
            <person name="Baldrian P."/>
            <person name="Spatafora J.W."/>
            <person name="Henrissat B."/>
            <person name="Nagy L.G."/>
            <person name="Aury J.M."/>
            <person name="Wincker P."/>
            <person name="Grigoriev I.V."/>
            <person name="Bonfante P."/>
            <person name="Martin F.M."/>
        </authorList>
    </citation>
    <scope>NUCLEOTIDE SEQUENCE [LARGE SCALE GENOMIC DNA]</scope>
    <source>
        <strain evidence="1 2">120613-1</strain>
    </source>
</reference>
<name>A0A3N4IXN3_9PEZI</name>
<dbReference type="EMBL" id="ML120559">
    <property type="protein sequence ID" value="RPA89727.1"/>
    <property type="molecule type" value="Genomic_DNA"/>
</dbReference>
<keyword evidence="2" id="KW-1185">Reference proteome</keyword>
<proteinExistence type="predicted"/>
<gene>
    <name evidence="1" type="ORF">L873DRAFT_1885985</name>
</gene>